<dbReference type="RefSeq" id="WP_206293179.1">
    <property type="nucleotide sequence ID" value="NZ_CP063458.1"/>
</dbReference>
<dbReference type="PROSITE" id="PS51007">
    <property type="entry name" value="CYTC"/>
    <property type="match status" value="1"/>
</dbReference>
<dbReference type="InterPro" id="IPR011444">
    <property type="entry name" value="DUF1549"/>
</dbReference>
<dbReference type="InterPro" id="IPR011429">
    <property type="entry name" value="Cyt_c_Planctomycete-type"/>
</dbReference>
<dbReference type="AlphaFoldDB" id="A0A7M2WX50"/>
<reference evidence="8 9" key="1">
    <citation type="submission" date="2020-10" db="EMBL/GenBank/DDBJ databases">
        <title>Wide distribution of Phycisphaera-like planctomycetes from WD2101 soil group in peatlands and genome analysis of the first cultivated representative.</title>
        <authorList>
            <person name="Dedysh S.N."/>
            <person name="Beletsky A.V."/>
            <person name="Ivanova A."/>
            <person name="Kulichevskaya I.S."/>
            <person name="Suzina N.E."/>
            <person name="Philippov D.A."/>
            <person name="Rakitin A.L."/>
            <person name="Mardanov A.V."/>
            <person name="Ravin N.V."/>
        </authorList>
    </citation>
    <scope>NUCLEOTIDE SEQUENCE [LARGE SCALE GENOMIC DNA]</scope>
    <source>
        <strain evidence="8 9">M1803</strain>
    </source>
</reference>
<evidence type="ECO:0000259" key="7">
    <source>
        <dbReference type="PROSITE" id="PS51007"/>
    </source>
</evidence>
<dbReference type="Proteomes" id="UP000593765">
    <property type="component" value="Chromosome"/>
</dbReference>
<dbReference type="Pfam" id="PF07635">
    <property type="entry name" value="PSCyt1"/>
    <property type="match status" value="1"/>
</dbReference>
<dbReference type="GO" id="GO:0020037">
    <property type="term" value="F:heme binding"/>
    <property type="evidence" value="ECO:0007669"/>
    <property type="project" value="InterPro"/>
</dbReference>
<sequence length="1043" mass="114714">MLKSCLSVVVTALLTSSALADDGKILFNRDIRPILSDNCYHCHGNDKNHIKGKLLLNDRDAAITRKAIVPGKPEASELIARILTEDPDEIMPPPEAHKKLSAKQKDLLKRWIAEGAEYQPHWAYVPLVRWEAPAVKDAKWVRNPIDAFILANLEGKKLSPSPEADKRVLLRRLSLDLTGLPPTPAEVEAFVADERPDAYERQVERLLASPHFGERMTAPWLDAVRYADTVGFHGDQNANVFPFRDYVINAFNSNKPFDQFTREQIAGDLLPNPSTEQLVASGFNRLNMMTREGGAQAKEYITKYQADRVRTVGLAWLGSTFGCAECHDHKFDPISAKDFYSMSAYFADIRQWGVYSDYKYTPNEDLKGWSNDHPFPPEIRVDSPYLKARQDRLAKNLSSEMVAVFDQLSKDNSLSEAFEAWTGSVSEFLKKNPGGWEALAALPEPAKPATKPATKPAGAATANPAKPASLPGGFATLKPPGAGKTNDLSFKPSPGWIASVRLEAAGDLVVGALNNGSQRQGIRLSAAIKPAKGALRKAGVYHADADLKEPRYASTAELIGVKDGWKLSAAHLKQTQTSVWLLDPPLKLAAGETLVISIAGDTAVPVRVSVSPLAAWDPMKVADASLIAAFAGPAAGKSASLLDTARVAWLISTAANPDAFARYKLLQREILECRDGKAWMQVTVSQQPITTRVLPRGNWQDETGEVVAPKTPHFLSALPGTETRTQNRLDLANWIVSDKNPLTARTVVNRFWKLYFGTGLCASIEDLGLQGEWPSHPELLDWLALEFREPKLGGAKPWDVKHVVRLIVTSSTYRQKSELRPALRDVDPANRWLSAQSPVRLEAEFVRDNALFAAGLLNLADIGGPSVKPYQPEGYYAAIQFPSRVYAADADDRQYRRGVYMHWQRTFLHPMLANFDAPSREDSACTRVVSNTPQQGLTLLNDPQFVEASRVLAQNLIAAGGTDGDKVDRLYQRALARSPKDAEKASLLKLLGAQREIYKASPEEAAKLLAVGNAPTSGDAVELAAWTNTCRVVLNLHEMITRY</sequence>
<dbReference type="InterPro" id="IPR022655">
    <property type="entry name" value="DUF1553"/>
</dbReference>
<name>A0A7M2WX50_9BACT</name>
<evidence type="ECO:0000256" key="3">
    <source>
        <dbReference type="ARBA" id="ARBA00023004"/>
    </source>
</evidence>
<dbReference type="Pfam" id="PF07583">
    <property type="entry name" value="PSCyt2"/>
    <property type="match status" value="1"/>
</dbReference>
<dbReference type="SUPFAM" id="SSF46626">
    <property type="entry name" value="Cytochrome c"/>
    <property type="match status" value="1"/>
</dbReference>
<dbReference type="GO" id="GO:0009055">
    <property type="term" value="F:electron transfer activity"/>
    <property type="evidence" value="ECO:0007669"/>
    <property type="project" value="InterPro"/>
</dbReference>
<gene>
    <name evidence="8" type="ORF">IPV69_01670</name>
</gene>
<evidence type="ECO:0000256" key="2">
    <source>
        <dbReference type="ARBA" id="ARBA00022723"/>
    </source>
</evidence>
<accession>A0A7M2WX50</accession>
<dbReference type="KEGG" id="hbs:IPV69_01670"/>
<evidence type="ECO:0000256" key="1">
    <source>
        <dbReference type="ARBA" id="ARBA00022617"/>
    </source>
</evidence>
<proteinExistence type="predicted"/>
<evidence type="ECO:0000313" key="8">
    <source>
        <dbReference type="EMBL" id="QOV90107.1"/>
    </source>
</evidence>
<feature type="domain" description="Cytochrome c" evidence="7">
    <location>
        <begin position="18"/>
        <end position="210"/>
    </location>
</feature>
<evidence type="ECO:0000256" key="4">
    <source>
        <dbReference type="PROSITE-ProRule" id="PRU00433"/>
    </source>
</evidence>
<dbReference type="InterPro" id="IPR009056">
    <property type="entry name" value="Cyt_c-like_dom"/>
</dbReference>
<dbReference type="EMBL" id="CP063458">
    <property type="protein sequence ID" value="QOV90107.1"/>
    <property type="molecule type" value="Genomic_DNA"/>
</dbReference>
<keyword evidence="1 4" id="KW-0349">Heme</keyword>
<keyword evidence="2 4" id="KW-0479">Metal-binding</keyword>
<feature type="chain" id="PRO_5034794051" evidence="6">
    <location>
        <begin position="21"/>
        <end position="1043"/>
    </location>
</feature>
<dbReference type="Pfam" id="PF07587">
    <property type="entry name" value="PSD1"/>
    <property type="match status" value="1"/>
</dbReference>
<feature type="signal peptide" evidence="6">
    <location>
        <begin position="1"/>
        <end position="20"/>
    </location>
</feature>
<dbReference type="InterPro" id="IPR036909">
    <property type="entry name" value="Cyt_c-like_dom_sf"/>
</dbReference>
<organism evidence="8 9">
    <name type="scientific">Humisphaera borealis</name>
    <dbReference type="NCBI Taxonomy" id="2807512"/>
    <lineage>
        <taxon>Bacteria</taxon>
        <taxon>Pseudomonadati</taxon>
        <taxon>Planctomycetota</taxon>
        <taxon>Phycisphaerae</taxon>
        <taxon>Tepidisphaerales</taxon>
        <taxon>Tepidisphaeraceae</taxon>
        <taxon>Humisphaera</taxon>
    </lineage>
</organism>
<keyword evidence="6" id="KW-0732">Signal</keyword>
<evidence type="ECO:0000256" key="6">
    <source>
        <dbReference type="SAM" id="SignalP"/>
    </source>
</evidence>
<dbReference type="PANTHER" id="PTHR35889">
    <property type="entry name" value="CYCLOINULO-OLIGOSACCHARIDE FRUCTANOTRANSFERASE-RELATED"/>
    <property type="match status" value="1"/>
</dbReference>
<dbReference type="GO" id="GO:0046872">
    <property type="term" value="F:metal ion binding"/>
    <property type="evidence" value="ECO:0007669"/>
    <property type="project" value="UniProtKB-KW"/>
</dbReference>
<keyword evidence="9" id="KW-1185">Reference proteome</keyword>
<protein>
    <submittedName>
        <fullName evidence="8">PSD1 domain-containing protein</fullName>
    </submittedName>
</protein>
<feature type="compositionally biased region" description="Low complexity" evidence="5">
    <location>
        <begin position="446"/>
        <end position="468"/>
    </location>
</feature>
<evidence type="ECO:0000313" key="9">
    <source>
        <dbReference type="Proteomes" id="UP000593765"/>
    </source>
</evidence>
<feature type="region of interest" description="Disordered" evidence="5">
    <location>
        <begin position="446"/>
        <end position="473"/>
    </location>
</feature>
<keyword evidence="3 4" id="KW-0408">Iron</keyword>
<evidence type="ECO:0000256" key="5">
    <source>
        <dbReference type="SAM" id="MobiDB-lite"/>
    </source>
</evidence>
<dbReference type="PANTHER" id="PTHR35889:SF3">
    <property type="entry name" value="F-BOX DOMAIN-CONTAINING PROTEIN"/>
    <property type="match status" value="1"/>
</dbReference>